<dbReference type="AlphaFoldDB" id="A0A081N2W5"/>
<dbReference type="Proteomes" id="UP000028006">
    <property type="component" value="Unassembled WGS sequence"/>
</dbReference>
<evidence type="ECO:0000313" key="2">
    <source>
        <dbReference type="EMBL" id="KEQ12788.1"/>
    </source>
</evidence>
<dbReference type="eggNOG" id="COG2226">
    <property type="taxonomic scope" value="Bacteria"/>
</dbReference>
<dbReference type="CDD" id="cd02440">
    <property type="entry name" value="AdoMet_MTases"/>
    <property type="match status" value="1"/>
</dbReference>
<dbReference type="Pfam" id="PF13847">
    <property type="entry name" value="Methyltransf_31"/>
    <property type="match status" value="1"/>
</dbReference>
<proteinExistence type="predicted"/>
<dbReference type="Gene3D" id="3.40.50.150">
    <property type="entry name" value="Vaccinia Virus protein VP39"/>
    <property type="match status" value="1"/>
</dbReference>
<evidence type="ECO:0000259" key="1">
    <source>
        <dbReference type="Pfam" id="PF13847"/>
    </source>
</evidence>
<comment type="caution">
    <text evidence="2">The sequence shown here is derived from an EMBL/GenBank/DDBJ whole genome shotgun (WGS) entry which is preliminary data.</text>
</comment>
<dbReference type="InterPro" id="IPR025714">
    <property type="entry name" value="Methyltranfer_dom"/>
</dbReference>
<dbReference type="RefSeq" id="WP_034878162.1">
    <property type="nucleotide sequence ID" value="NZ_JOKG01000004.1"/>
</dbReference>
<feature type="domain" description="Methyltransferase" evidence="1">
    <location>
        <begin position="44"/>
        <end position="156"/>
    </location>
</feature>
<reference evidence="2 3" key="1">
    <citation type="submission" date="2014-06" db="EMBL/GenBank/DDBJ databases">
        <title>Whole Genome Sequences of Three Symbiotic Endozoicomonas Bacteria.</title>
        <authorList>
            <person name="Neave M.J."/>
            <person name="Apprill A."/>
            <person name="Voolstra C.R."/>
        </authorList>
    </citation>
    <scope>NUCLEOTIDE SEQUENCE [LARGE SCALE GENOMIC DNA]</scope>
    <source>
        <strain evidence="2 3">LMG 24815</strain>
    </source>
</reference>
<name>A0A081N2W5_9GAMM</name>
<sequence length="272" mass="30546">MTETLGSLHYAFVHGVLGASRLEVLTRLSWPSSYNFLVSQGVREGMSCLEAGCGAGSITRHLKDFLGSDGGVTGFDMDEETIELARKKFSDTSGVSFQVLDLEEDGVSFDQQFDVVYCRHLLEHLADPETSIRKLSRYLKPGGLFIAQTIDCEGQYCWPDNDAYQKSAELLARIIDVRGGHSDCGQWLPSMLRKQKFLHINIEVENLVYLEGEGKQFVPLTMETLRKGLLEEGLLEKDEFRQLLSDLRQFCNQPDSVVSLPRFVHCAGRKPC</sequence>
<evidence type="ECO:0000313" key="3">
    <source>
        <dbReference type="Proteomes" id="UP000028006"/>
    </source>
</evidence>
<accession>A0A081N2W5</accession>
<dbReference type="SUPFAM" id="SSF53335">
    <property type="entry name" value="S-adenosyl-L-methionine-dependent methyltransferases"/>
    <property type="match status" value="1"/>
</dbReference>
<dbReference type="EMBL" id="JOKG01000004">
    <property type="protein sequence ID" value="KEQ12788.1"/>
    <property type="molecule type" value="Genomic_DNA"/>
</dbReference>
<protein>
    <recommendedName>
        <fullName evidence="1">Methyltransferase domain-containing protein</fullName>
    </recommendedName>
</protein>
<dbReference type="PANTHER" id="PTHR43861">
    <property type="entry name" value="TRANS-ACONITATE 2-METHYLTRANSFERASE-RELATED"/>
    <property type="match status" value="1"/>
</dbReference>
<organism evidence="2 3">
    <name type="scientific">Endozoicomonas montiporae</name>
    <dbReference type="NCBI Taxonomy" id="1027273"/>
    <lineage>
        <taxon>Bacteria</taxon>
        <taxon>Pseudomonadati</taxon>
        <taxon>Pseudomonadota</taxon>
        <taxon>Gammaproteobacteria</taxon>
        <taxon>Oceanospirillales</taxon>
        <taxon>Endozoicomonadaceae</taxon>
        <taxon>Endozoicomonas</taxon>
    </lineage>
</organism>
<gene>
    <name evidence="2" type="ORF">GZ77_20205</name>
</gene>
<keyword evidence="3" id="KW-1185">Reference proteome</keyword>
<dbReference type="InterPro" id="IPR029063">
    <property type="entry name" value="SAM-dependent_MTases_sf"/>
</dbReference>